<evidence type="ECO:0000256" key="2">
    <source>
        <dbReference type="ARBA" id="ARBA00023125"/>
    </source>
</evidence>
<dbReference type="InterPro" id="IPR023187">
    <property type="entry name" value="Tscrpt_reg_MarR-type_CS"/>
</dbReference>
<evidence type="ECO:0000256" key="1">
    <source>
        <dbReference type="ARBA" id="ARBA00023015"/>
    </source>
</evidence>
<dbReference type="Proteomes" id="UP000032287">
    <property type="component" value="Unassembled WGS sequence"/>
</dbReference>
<dbReference type="GO" id="GO:0003677">
    <property type="term" value="F:DNA binding"/>
    <property type="evidence" value="ECO:0007669"/>
    <property type="project" value="UniProtKB-KW"/>
</dbReference>
<name>A0A0D1JC98_9LACO</name>
<dbReference type="Pfam" id="PF13463">
    <property type="entry name" value="HTH_27"/>
    <property type="match status" value="1"/>
</dbReference>
<gene>
    <name evidence="5" type="ORF">QX99_02268</name>
</gene>
<dbReference type="InterPro" id="IPR000835">
    <property type="entry name" value="HTH_MarR-typ"/>
</dbReference>
<dbReference type="InterPro" id="IPR052067">
    <property type="entry name" value="Metal_resp_HTH_trans_reg"/>
</dbReference>
<evidence type="ECO:0000313" key="5">
    <source>
        <dbReference type="EMBL" id="KIU19233.1"/>
    </source>
</evidence>
<dbReference type="STRING" id="137591.AO080_04070"/>
<dbReference type="SUPFAM" id="SSF46785">
    <property type="entry name" value="Winged helix' DNA-binding domain"/>
    <property type="match status" value="1"/>
</dbReference>
<protein>
    <submittedName>
        <fullName evidence="5">Manganese transport regulator MntR</fullName>
    </submittedName>
</protein>
<dbReference type="PANTHER" id="PTHR35790">
    <property type="entry name" value="HTH-TYPE TRANSCRIPTIONAL REGULATOR PCHR"/>
    <property type="match status" value="1"/>
</dbReference>
<evidence type="ECO:0000256" key="3">
    <source>
        <dbReference type="ARBA" id="ARBA00023163"/>
    </source>
</evidence>
<dbReference type="PROSITE" id="PS50995">
    <property type="entry name" value="HTH_MARR_2"/>
    <property type="match status" value="1"/>
</dbReference>
<dbReference type="AlphaFoldDB" id="A0A0D1JC98"/>
<dbReference type="InterPro" id="IPR036388">
    <property type="entry name" value="WH-like_DNA-bd_sf"/>
</dbReference>
<organism evidence="5 6">
    <name type="scientific">Weissella cibaria</name>
    <dbReference type="NCBI Taxonomy" id="137591"/>
    <lineage>
        <taxon>Bacteria</taxon>
        <taxon>Bacillati</taxon>
        <taxon>Bacillota</taxon>
        <taxon>Bacilli</taxon>
        <taxon>Lactobacillales</taxon>
        <taxon>Lactobacillaceae</taxon>
        <taxon>Weissella</taxon>
    </lineage>
</organism>
<sequence length="153" mass="17763">MNKLQKQLFDELTNYRQHTGEENMQTNIEKYGYVENAKKLVVSDLDVIALINSNENQRISDLVPYTDLTQGAVSKILNRLVRYGFVEKYHQPRNKKDTYLKLTVDGQKVADAHTQYHEHQQAELQAVLAEFSEDDLTKFISLMSQVNNIRSKD</sequence>
<keyword evidence="3" id="KW-0804">Transcription</keyword>
<dbReference type="PROSITE" id="PS01117">
    <property type="entry name" value="HTH_MARR_1"/>
    <property type="match status" value="1"/>
</dbReference>
<comment type="caution">
    <text evidence="5">The sequence shown here is derived from an EMBL/GenBank/DDBJ whole genome shotgun (WGS) entry which is preliminary data.</text>
</comment>
<dbReference type="SMART" id="SM00347">
    <property type="entry name" value="HTH_MARR"/>
    <property type="match status" value="1"/>
</dbReference>
<dbReference type="EMBL" id="JWHU01000042">
    <property type="protein sequence ID" value="KIU19233.1"/>
    <property type="molecule type" value="Genomic_DNA"/>
</dbReference>
<dbReference type="Gene3D" id="1.10.10.10">
    <property type="entry name" value="Winged helix-like DNA-binding domain superfamily/Winged helix DNA-binding domain"/>
    <property type="match status" value="1"/>
</dbReference>
<dbReference type="GO" id="GO:0003700">
    <property type="term" value="F:DNA-binding transcription factor activity"/>
    <property type="evidence" value="ECO:0007669"/>
    <property type="project" value="InterPro"/>
</dbReference>
<feature type="domain" description="HTH marR-type" evidence="4">
    <location>
        <begin position="5"/>
        <end position="148"/>
    </location>
</feature>
<dbReference type="InterPro" id="IPR036390">
    <property type="entry name" value="WH_DNA-bd_sf"/>
</dbReference>
<dbReference type="PANTHER" id="PTHR35790:SF4">
    <property type="entry name" value="HTH-TYPE TRANSCRIPTIONAL REGULATOR PCHR"/>
    <property type="match status" value="1"/>
</dbReference>
<accession>A0A0D1JC98</accession>
<dbReference type="PATRIC" id="fig|137591.25.peg.2227"/>
<keyword evidence="1" id="KW-0805">Transcription regulation</keyword>
<keyword evidence="6" id="KW-1185">Reference proteome</keyword>
<evidence type="ECO:0000259" key="4">
    <source>
        <dbReference type="PROSITE" id="PS50995"/>
    </source>
</evidence>
<keyword evidence="2" id="KW-0238">DNA-binding</keyword>
<proteinExistence type="predicted"/>
<evidence type="ECO:0000313" key="6">
    <source>
        <dbReference type="Proteomes" id="UP000032287"/>
    </source>
</evidence>
<reference evidence="5" key="1">
    <citation type="journal article" date="2015" name="Microbiology (Mosc.)">
        <title>Genomics of the Weissella cibaria species with an examination of its metabolic traits.</title>
        <authorList>
            <person name="Lynch K.M."/>
            <person name="Lucid A."/>
            <person name="Arendt E.K."/>
            <person name="Sleator R.D."/>
            <person name="Lucey B."/>
            <person name="Coffey A."/>
        </authorList>
    </citation>
    <scope>NUCLEOTIDE SEQUENCE [LARGE SCALE GENOMIC DNA]</scope>
    <source>
        <strain evidence="5">MG1</strain>
    </source>
</reference>